<dbReference type="AlphaFoldDB" id="A0A4T0B8Q9"/>
<keyword evidence="4 6" id="KW-0472">Membrane</keyword>
<keyword evidence="3 6" id="KW-1133">Transmembrane helix</keyword>
<evidence type="ECO:0000256" key="2">
    <source>
        <dbReference type="ARBA" id="ARBA00022692"/>
    </source>
</evidence>
<feature type="domain" description="Rhodopsin" evidence="7">
    <location>
        <begin position="85"/>
        <end position="286"/>
    </location>
</feature>
<dbReference type="InterPro" id="IPR052337">
    <property type="entry name" value="SAT4-like"/>
</dbReference>
<comment type="subcellular location">
    <subcellularLocation>
        <location evidence="1">Membrane</location>
        <topology evidence="1">Multi-pass membrane protein</topology>
    </subcellularLocation>
</comment>
<feature type="transmembrane region" description="Helical" evidence="6">
    <location>
        <begin position="20"/>
        <end position="40"/>
    </location>
</feature>
<comment type="caution">
    <text evidence="8">The sequence shown here is derived from an EMBL/GenBank/DDBJ whole genome shotgun (WGS) entry which is preliminary data.</text>
</comment>
<feature type="transmembrane region" description="Helical" evidence="6">
    <location>
        <begin position="264"/>
        <end position="284"/>
    </location>
</feature>
<evidence type="ECO:0000256" key="5">
    <source>
        <dbReference type="ARBA" id="ARBA00038359"/>
    </source>
</evidence>
<feature type="transmembrane region" description="Helical" evidence="6">
    <location>
        <begin position="230"/>
        <end position="252"/>
    </location>
</feature>
<dbReference type="Proteomes" id="UP000308724">
    <property type="component" value="Unassembled WGS sequence"/>
</dbReference>
<gene>
    <name evidence="8" type="ORF">D6C78_09489</name>
</gene>
<accession>A0A4T0B8Q9</accession>
<dbReference type="Pfam" id="PF20684">
    <property type="entry name" value="Fung_rhodopsin"/>
    <property type="match status" value="1"/>
</dbReference>
<evidence type="ECO:0000313" key="9">
    <source>
        <dbReference type="Proteomes" id="UP000308724"/>
    </source>
</evidence>
<evidence type="ECO:0000256" key="4">
    <source>
        <dbReference type="ARBA" id="ARBA00023136"/>
    </source>
</evidence>
<evidence type="ECO:0000313" key="8">
    <source>
        <dbReference type="EMBL" id="TIA30596.1"/>
    </source>
</evidence>
<sequence>MVWVKHASDQVDQESRWRTIVAVSMATTVIAFAMVVGRVWPRRWSMKAEEWIISTTLVNPSTALSDMHLLIATSRFLVLSTTSCVCYRSSNLQLTVAETRYGLGLPPNLRPLEDKAMLTKLSYVGKPFYQFGIAGFKLSLCLTFLRLTKNIGLASFRIFTTGIAISSTICHFAFTLIVLFFCISLPSRTLPTVCSSQLSYDTILFDILIFAMLPYLLFRNLQLEQRRKATLYISFALGLLTTVFSIIRITYFPVVSTKGDNSDVVVYGTLEFNFGIATSCVPFVRAQLPSARSVRQTPKGYKTHVTGPDPAIELKDVCKSDSDSQKGLVEENAIIRSTHTIVHRSTNSGTSPPYGKVMGWS</sequence>
<dbReference type="EMBL" id="QZBZ01000344">
    <property type="protein sequence ID" value="TIA30596.1"/>
    <property type="molecule type" value="Genomic_DNA"/>
</dbReference>
<evidence type="ECO:0000256" key="6">
    <source>
        <dbReference type="SAM" id="Phobius"/>
    </source>
</evidence>
<evidence type="ECO:0000259" key="7">
    <source>
        <dbReference type="Pfam" id="PF20684"/>
    </source>
</evidence>
<comment type="similarity">
    <text evidence="5">Belongs to the SAT4 family.</text>
</comment>
<feature type="transmembrane region" description="Helical" evidence="6">
    <location>
        <begin position="159"/>
        <end position="186"/>
    </location>
</feature>
<name>A0A4T0B8Q9_AURPU</name>
<dbReference type="InterPro" id="IPR049326">
    <property type="entry name" value="Rhodopsin_dom_fungi"/>
</dbReference>
<reference evidence="8 9" key="1">
    <citation type="submission" date="2018-10" db="EMBL/GenBank/DDBJ databases">
        <title>Fifty Aureobasidium pullulans genomes reveal a recombining polyextremotolerant generalist.</title>
        <authorList>
            <person name="Gostincar C."/>
            <person name="Turk M."/>
            <person name="Zajc J."/>
            <person name="Gunde-Cimerman N."/>
        </authorList>
    </citation>
    <scope>NUCLEOTIDE SEQUENCE [LARGE SCALE GENOMIC DNA]</scope>
    <source>
        <strain evidence="8 9">EXF-1645</strain>
    </source>
</reference>
<feature type="transmembrane region" description="Helical" evidence="6">
    <location>
        <begin position="198"/>
        <end position="218"/>
    </location>
</feature>
<keyword evidence="2 6" id="KW-0812">Transmembrane</keyword>
<organism evidence="8 9">
    <name type="scientific">Aureobasidium pullulans</name>
    <name type="common">Black yeast</name>
    <name type="synonym">Pullularia pullulans</name>
    <dbReference type="NCBI Taxonomy" id="5580"/>
    <lineage>
        <taxon>Eukaryota</taxon>
        <taxon>Fungi</taxon>
        <taxon>Dikarya</taxon>
        <taxon>Ascomycota</taxon>
        <taxon>Pezizomycotina</taxon>
        <taxon>Dothideomycetes</taxon>
        <taxon>Dothideomycetidae</taxon>
        <taxon>Dothideales</taxon>
        <taxon>Saccotheciaceae</taxon>
        <taxon>Aureobasidium</taxon>
    </lineage>
</organism>
<dbReference type="PANTHER" id="PTHR33048:SF64">
    <property type="entry name" value="INTEGRAL MEMBRANE PROTEIN"/>
    <property type="match status" value="1"/>
</dbReference>
<protein>
    <recommendedName>
        <fullName evidence="7">Rhodopsin domain-containing protein</fullName>
    </recommendedName>
</protein>
<dbReference type="PANTHER" id="PTHR33048">
    <property type="entry name" value="PTH11-LIKE INTEGRAL MEMBRANE PROTEIN (AFU_ORTHOLOGUE AFUA_5G11245)"/>
    <property type="match status" value="1"/>
</dbReference>
<dbReference type="GO" id="GO:0016020">
    <property type="term" value="C:membrane"/>
    <property type="evidence" value="ECO:0007669"/>
    <property type="project" value="UniProtKB-SubCell"/>
</dbReference>
<proteinExistence type="inferred from homology"/>
<evidence type="ECO:0000256" key="3">
    <source>
        <dbReference type="ARBA" id="ARBA00022989"/>
    </source>
</evidence>
<evidence type="ECO:0000256" key="1">
    <source>
        <dbReference type="ARBA" id="ARBA00004141"/>
    </source>
</evidence>